<feature type="transmembrane region" description="Helical" evidence="1">
    <location>
        <begin position="12"/>
        <end position="32"/>
    </location>
</feature>
<dbReference type="GO" id="GO:0016747">
    <property type="term" value="F:acyltransferase activity, transferring groups other than amino-acyl groups"/>
    <property type="evidence" value="ECO:0007669"/>
    <property type="project" value="InterPro"/>
</dbReference>
<dbReference type="InterPro" id="IPR043968">
    <property type="entry name" value="SGNH"/>
</dbReference>
<evidence type="ECO:0000259" key="3">
    <source>
        <dbReference type="Pfam" id="PF19040"/>
    </source>
</evidence>
<feature type="transmembrane region" description="Helical" evidence="1">
    <location>
        <begin position="674"/>
        <end position="693"/>
    </location>
</feature>
<feature type="transmembrane region" description="Helical" evidence="1">
    <location>
        <begin position="345"/>
        <end position="362"/>
    </location>
</feature>
<feature type="transmembrane region" description="Helical" evidence="1">
    <location>
        <begin position="172"/>
        <end position="188"/>
    </location>
</feature>
<feature type="transmembrane region" description="Helical" evidence="1">
    <location>
        <begin position="266"/>
        <end position="288"/>
    </location>
</feature>
<keyword evidence="1" id="KW-1133">Transmembrane helix</keyword>
<evidence type="ECO:0000313" key="4">
    <source>
        <dbReference type="EMBL" id="UMM30393.1"/>
    </source>
</evidence>
<dbReference type="AlphaFoldDB" id="A0AAE9EVK1"/>
<accession>A0AAE9EVK1</accession>
<dbReference type="PANTHER" id="PTHR23028:SF135">
    <property type="entry name" value="ACYL_TRANSF_3 DOMAIN-CONTAINING PROTEIN"/>
    <property type="match status" value="1"/>
</dbReference>
<feature type="transmembrane region" description="Helical" evidence="1">
    <location>
        <begin position="775"/>
        <end position="799"/>
    </location>
</feature>
<feature type="transmembrane region" description="Helical" evidence="1">
    <location>
        <begin position="139"/>
        <end position="160"/>
    </location>
</feature>
<evidence type="ECO:0000313" key="5">
    <source>
        <dbReference type="Proteomes" id="UP000829354"/>
    </source>
</evidence>
<feature type="transmembrane region" description="Helical" evidence="1">
    <location>
        <begin position="652"/>
        <end position="668"/>
    </location>
</feature>
<feature type="transmembrane region" description="Helical" evidence="1">
    <location>
        <begin position="308"/>
        <end position="333"/>
    </location>
</feature>
<name>A0AAE9EVK1_CAEBR</name>
<dbReference type="Pfam" id="PF19040">
    <property type="entry name" value="SGNH"/>
    <property type="match status" value="2"/>
</dbReference>
<dbReference type="InterPro" id="IPR002656">
    <property type="entry name" value="Acyl_transf_3_dom"/>
</dbReference>
<feature type="domain" description="Acyltransferase 3" evidence="2">
    <location>
        <begin position="649"/>
        <end position="808"/>
    </location>
</feature>
<protein>
    <recommendedName>
        <fullName evidence="6">Acyl_transf_3 domain-containing protein</fullName>
    </recommendedName>
</protein>
<sequence>MNQPKPKPSKRLDLQGIRALAIIVVLGFHFYPEIFPNGYLGVDQFFVLSGFLMCMLLKRAENQSPCQLVSLFYSKRFKRILPLYLLVILVSMICLYSFFPDTAIETNQESAIHALLFVSNRPKTVAEDYFTMLSIAVDIFTHTWSLSVEIQFYFLVPFIFLLATKIPEKFQLGYYGVVGFISFVHFYTLPSSVAFNSVFARIWQFLIGMTVYLLGISKSEFHYQVLNNLEESEPESKQLLGDEESQETECCPNEQFSNFLKYSQPVTFVSLICLICINVFPLALPSLVVRPVVTMGTGFLMLLSEDNWILSNKVLTYIGDISYSLYLIHWPIYAYWKLTFEGNQIFLILALISALILAVITFETFEKWYLKLSSTNIGVLVVVLFFLNVVVINKDEITDHIDSIGKNISSLDNVTDDMTVDDAERLNHRWSVNDNKNLFDPTCVYENPKSALGWCRHTGLSGKFKMATIGNSWTANHAKMFYQECGYKAKSIYQGSAFGCEPLYPSAQSKMCRENFTDFEVRIRKEKPDYAFIFTRYMSIGAPWPSNVTSFKQDPIYQTMKEQMLKFIENIKYKLYILDAIPRINRGAVNHIASLIRNGTDPIAIDNLLVRPHEYEMARKRHAQLVKDCKGKCVMGMNQQNRRTSKRLDLQGIRALAIIVVLGFHFYPEYCPNGYLGVDQFFVLSGFLMCMLLKRAENQSLCQLVSLFYSKRFKRILPLYLLVILVSMICLYSFFPDTAIETNQESAIHALLFVSNRPKTVAEDYFTMLSIAVDIFTHTWSLSVEIQFYFLVPFIFLLATKIPEKFQLGYYGVTLEDKENEEVDCGPNEKFSNILKYSQQMAYFSLMVLICVTMFPTTLSALVVRGEITNHIDSIGKNISSLDDVTANMTVDDAERLNYKWSINDYQNLYDPTCVYENSKSPLGWCRHTGLSGKYKIAAIGNSWAANHAKMFYQECGYKAKSIMQGAAYGCEPFYPSGQSKMCKENFTDFEVHIRKEKPDYAFIVTRYMSIGARWQKNVKSFEKDSMYRIMKKQMLKFVDNIKYKLYILDAIPRVDSAFVYKIARLVKNGTDPVTIDLKDAEAMNHRWNINDLKNLYVLSCVYESINMPYGWCRHTGLSRLGKYKIVTFGNSWTTNHAKLFYQECGYKANSKLQGAAYACEPLYVSSPTDKWKSNLTTFVERIEREKPDFGFHFTRQISIGAGFPKNVTSFDQEPIYQMMKGQMSEIVVNSSGDGWHIHGGYSIQLNDGMKAVIDFDTGYFVMLVFHDREII</sequence>
<feature type="domain" description="SGNH" evidence="3">
    <location>
        <begin position="443"/>
        <end position="629"/>
    </location>
</feature>
<dbReference type="EMBL" id="CP092623">
    <property type="protein sequence ID" value="UMM30393.1"/>
    <property type="molecule type" value="Genomic_DNA"/>
</dbReference>
<dbReference type="PANTHER" id="PTHR23028">
    <property type="entry name" value="ACETYLTRANSFERASE"/>
    <property type="match status" value="1"/>
</dbReference>
<feature type="domain" description="SGNH" evidence="3">
    <location>
        <begin position="914"/>
        <end position="1088"/>
    </location>
</feature>
<feature type="transmembrane region" description="Helical" evidence="1">
    <location>
        <begin position="80"/>
        <end position="99"/>
    </location>
</feature>
<evidence type="ECO:0000256" key="1">
    <source>
        <dbReference type="SAM" id="Phobius"/>
    </source>
</evidence>
<dbReference type="Proteomes" id="UP000829354">
    <property type="component" value="Chromosome IV"/>
</dbReference>
<dbReference type="InterPro" id="IPR050879">
    <property type="entry name" value="Acyltransferase_3"/>
</dbReference>
<organism evidence="4 5">
    <name type="scientific">Caenorhabditis briggsae</name>
    <dbReference type="NCBI Taxonomy" id="6238"/>
    <lineage>
        <taxon>Eukaryota</taxon>
        <taxon>Metazoa</taxon>
        <taxon>Ecdysozoa</taxon>
        <taxon>Nematoda</taxon>
        <taxon>Chromadorea</taxon>
        <taxon>Rhabditida</taxon>
        <taxon>Rhabditina</taxon>
        <taxon>Rhabditomorpha</taxon>
        <taxon>Rhabditoidea</taxon>
        <taxon>Rhabditidae</taxon>
        <taxon>Peloderinae</taxon>
        <taxon>Caenorhabditis</taxon>
    </lineage>
</organism>
<feature type="domain" description="Acyltransferase 3" evidence="2">
    <location>
        <begin position="13"/>
        <end position="361"/>
    </location>
</feature>
<keyword evidence="1" id="KW-0812">Transmembrane</keyword>
<proteinExistence type="predicted"/>
<reference evidence="4 5" key="1">
    <citation type="submission" date="2022-04" db="EMBL/GenBank/DDBJ databases">
        <title>Chromosome-level reference genomes for two strains of Caenorhabditis briggsae: an improved platform for comparative genomics.</title>
        <authorList>
            <person name="Stevens L."/>
            <person name="Andersen E."/>
        </authorList>
    </citation>
    <scope>NUCLEOTIDE SEQUENCE [LARGE SCALE GENOMIC DNA]</scope>
    <source>
        <strain evidence="4">VX34</strain>
        <tissue evidence="4">Whole-organism</tissue>
    </source>
</reference>
<keyword evidence="1" id="KW-0472">Membrane</keyword>
<feature type="transmembrane region" description="Helical" evidence="1">
    <location>
        <begin position="194"/>
        <end position="214"/>
    </location>
</feature>
<feature type="transmembrane region" description="Helical" evidence="1">
    <location>
        <begin position="368"/>
        <end position="391"/>
    </location>
</feature>
<feature type="transmembrane region" description="Helical" evidence="1">
    <location>
        <begin position="841"/>
        <end position="864"/>
    </location>
</feature>
<feature type="transmembrane region" description="Helical" evidence="1">
    <location>
        <begin position="716"/>
        <end position="735"/>
    </location>
</feature>
<evidence type="ECO:0008006" key="6">
    <source>
        <dbReference type="Google" id="ProtNLM"/>
    </source>
</evidence>
<keyword evidence="5" id="KW-1185">Reference proteome</keyword>
<dbReference type="Pfam" id="PF01757">
    <property type="entry name" value="Acyl_transf_3"/>
    <property type="match status" value="2"/>
</dbReference>
<gene>
    <name evidence="4" type="ORF">L5515_012296</name>
</gene>
<evidence type="ECO:0000259" key="2">
    <source>
        <dbReference type="Pfam" id="PF01757"/>
    </source>
</evidence>
<feature type="transmembrane region" description="Helical" evidence="1">
    <location>
        <begin position="38"/>
        <end position="57"/>
    </location>
</feature>